<sequence>RAVHTGVRVTFAALALAVCAAPPLFTDDDGTVRVRVFLKCFSGSRKSGPCLLRCWASEGK</sequence>
<name>A0A182IHM5_ANOAR</name>
<reference evidence="1" key="1">
    <citation type="submission" date="2022-08" db="UniProtKB">
        <authorList>
            <consortium name="EnsemblMetazoa"/>
        </authorList>
    </citation>
    <scope>IDENTIFICATION</scope>
    <source>
        <strain evidence="1">Dongola</strain>
    </source>
</reference>
<accession>A0A182IHM5</accession>
<dbReference type="VEuPathDB" id="VectorBase:AARA014949"/>
<dbReference type="EMBL" id="APCN01000652">
    <property type="status" value="NOT_ANNOTATED_CDS"/>
    <property type="molecule type" value="Genomic_DNA"/>
</dbReference>
<dbReference type="EnsemblMetazoa" id="AARA014949-RA">
    <property type="protein sequence ID" value="AARA014949-PA"/>
    <property type="gene ID" value="AARA014949"/>
</dbReference>
<evidence type="ECO:0000313" key="2">
    <source>
        <dbReference type="Proteomes" id="UP000075840"/>
    </source>
</evidence>
<organism evidence="1 2">
    <name type="scientific">Anopheles arabiensis</name>
    <name type="common">Mosquito</name>
    <dbReference type="NCBI Taxonomy" id="7173"/>
    <lineage>
        <taxon>Eukaryota</taxon>
        <taxon>Metazoa</taxon>
        <taxon>Ecdysozoa</taxon>
        <taxon>Arthropoda</taxon>
        <taxon>Hexapoda</taxon>
        <taxon>Insecta</taxon>
        <taxon>Pterygota</taxon>
        <taxon>Neoptera</taxon>
        <taxon>Endopterygota</taxon>
        <taxon>Diptera</taxon>
        <taxon>Nematocera</taxon>
        <taxon>Culicoidea</taxon>
        <taxon>Culicidae</taxon>
        <taxon>Anophelinae</taxon>
        <taxon>Anopheles</taxon>
    </lineage>
</organism>
<evidence type="ECO:0000313" key="1">
    <source>
        <dbReference type="EnsemblMetazoa" id="AARA014949-PA"/>
    </source>
</evidence>
<dbReference type="Proteomes" id="UP000075840">
    <property type="component" value="Unassembled WGS sequence"/>
</dbReference>
<protein>
    <submittedName>
        <fullName evidence="1">Uncharacterized protein</fullName>
    </submittedName>
</protein>
<proteinExistence type="predicted"/>
<dbReference type="AlphaFoldDB" id="A0A182IHM5"/>
<keyword evidence="2" id="KW-1185">Reference proteome</keyword>